<gene>
    <name evidence="2" type="ORF">LPB142_01290</name>
</gene>
<dbReference type="KEGG" id="rhp:LPB142_01290"/>
<dbReference type="InterPro" id="IPR026881">
    <property type="entry name" value="WYL_dom"/>
</dbReference>
<dbReference type="Pfam" id="PF13280">
    <property type="entry name" value="WYL"/>
    <property type="match status" value="1"/>
</dbReference>
<proteinExistence type="predicted"/>
<evidence type="ECO:0000313" key="3">
    <source>
        <dbReference type="Proteomes" id="UP000176562"/>
    </source>
</evidence>
<dbReference type="Proteomes" id="UP000176562">
    <property type="component" value="Chromosome"/>
</dbReference>
<protein>
    <recommendedName>
        <fullName evidence="1">WYL domain-containing protein</fullName>
    </recommendedName>
</protein>
<dbReference type="RefSeq" id="WP_071165269.1">
    <property type="nucleotide sequence ID" value="NZ_CP017781.1"/>
</dbReference>
<dbReference type="AlphaFoldDB" id="A0A1D9M8H8"/>
<dbReference type="PROSITE" id="PS52050">
    <property type="entry name" value="WYL"/>
    <property type="match status" value="1"/>
</dbReference>
<feature type="domain" description="WYL" evidence="1">
    <location>
        <begin position="115"/>
        <end position="180"/>
    </location>
</feature>
<name>A0A1D9M8H8_9RHOB</name>
<sequence length="206" mass="21452">MWSQDARSRFPVLTRRALGARLAGVAALGFGGRAAAAGPAPAALDADLRDAALRGFALAAHRGDPVGAAAAQAALARLGDTDPEAALLGRLYQLLDVRPSAWWPEGLPAAAEADLAALHGAIRACAPVAFDYTDLSGAQTTREVLPLALVHPPQGVKLLAWCETRAGFRQFFVRAISGLTLRPGDFTARRIALLQGLLEKETGAAS</sequence>
<dbReference type="PANTHER" id="PTHR34580:SF3">
    <property type="entry name" value="PROTEIN PAFB"/>
    <property type="match status" value="1"/>
</dbReference>
<dbReference type="EMBL" id="CP017781">
    <property type="protein sequence ID" value="AOZ68110.1"/>
    <property type="molecule type" value="Genomic_DNA"/>
</dbReference>
<reference evidence="2 3" key="1">
    <citation type="submission" date="2016-10" db="EMBL/GenBank/DDBJ databases">
        <title>Rhodobacter sp. LPB0142, isolated from sea water.</title>
        <authorList>
            <person name="Kim E."/>
            <person name="Yi H."/>
        </authorList>
    </citation>
    <scope>NUCLEOTIDE SEQUENCE [LARGE SCALE GENOMIC DNA]</scope>
    <source>
        <strain evidence="2 3">LPB0142</strain>
    </source>
</reference>
<organism evidence="2 3">
    <name type="scientific">Rhodobacter xanthinilyticus</name>
    <dbReference type="NCBI Taxonomy" id="1850250"/>
    <lineage>
        <taxon>Bacteria</taxon>
        <taxon>Pseudomonadati</taxon>
        <taxon>Pseudomonadota</taxon>
        <taxon>Alphaproteobacteria</taxon>
        <taxon>Rhodobacterales</taxon>
        <taxon>Rhodobacter group</taxon>
        <taxon>Rhodobacter</taxon>
    </lineage>
</organism>
<evidence type="ECO:0000313" key="2">
    <source>
        <dbReference type="EMBL" id="AOZ68110.1"/>
    </source>
</evidence>
<dbReference type="InterPro" id="IPR051534">
    <property type="entry name" value="CBASS_pafABC_assoc_protein"/>
</dbReference>
<accession>A0A1D9M8H8</accession>
<dbReference type="PANTHER" id="PTHR34580">
    <property type="match status" value="1"/>
</dbReference>
<keyword evidence="3" id="KW-1185">Reference proteome</keyword>
<evidence type="ECO:0000259" key="1">
    <source>
        <dbReference type="Pfam" id="PF13280"/>
    </source>
</evidence>